<feature type="domain" description="HhH-GPD" evidence="11">
    <location>
        <begin position="45"/>
        <end position="192"/>
    </location>
</feature>
<keyword evidence="4 10" id="KW-0227">DNA damage</keyword>
<comment type="cofactor">
    <cofactor evidence="10">
        <name>[4Fe-4S] cluster</name>
        <dbReference type="ChEBI" id="CHEBI:49883"/>
    </cofactor>
    <text evidence="10">Binds 1 [4Fe-4S] cluster.</text>
</comment>
<reference evidence="12 13" key="1">
    <citation type="submission" date="2015-11" db="EMBL/GenBank/DDBJ databases">
        <authorList>
            <person name="Lin W."/>
        </authorList>
    </citation>
    <scope>NUCLEOTIDE SEQUENCE [LARGE SCALE GENOMIC DNA]</scope>
    <source>
        <strain evidence="12 13">HCH-1</strain>
    </source>
</reference>
<comment type="function">
    <text evidence="10">DNA repair enzyme that has both DNA N-glycosylase activity and AP-lyase activity. The DNA N-glycosylase activity releases various damaged pyrimidines from DNA by cleaving the N-glycosidic bond, leaving an AP (apurinic/apyrimidinic) site. The AP-lyase activity cleaves the phosphodiester bond 3' to the AP site by a beta-elimination, leaving a 3'-terminal unsaturated sugar and a product with a terminal 5'-phosphate.</text>
</comment>
<evidence type="ECO:0000313" key="13">
    <source>
        <dbReference type="Proteomes" id="UP000060487"/>
    </source>
</evidence>
<dbReference type="InterPro" id="IPR004035">
    <property type="entry name" value="Endouclease-III_FeS-bd_BS"/>
</dbReference>
<dbReference type="Proteomes" id="UP000060487">
    <property type="component" value="Unassembled WGS sequence"/>
</dbReference>
<keyword evidence="8 10" id="KW-0234">DNA repair</keyword>
<keyword evidence="12" id="KW-0255">Endonuclease</keyword>
<evidence type="ECO:0000256" key="7">
    <source>
        <dbReference type="ARBA" id="ARBA00023014"/>
    </source>
</evidence>
<dbReference type="InterPro" id="IPR005759">
    <property type="entry name" value="Nth"/>
</dbReference>
<dbReference type="InterPro" id="IPR004036">
    <property type="entry name" value="Endonuclease-III-like_CS2"/>
</dbReference>
<evidence type="ECO:0000256" key="3">
    <source>
        <dbReference type="ARBA" id="ARBA00022723"/>
    </source>
</evidence>
<dbReference type="InterPro" id="IPR023170">
    <property type="entry name" value="HhH_base_excis_C"/>
</dbReference>
<keyword evidence="2 10" id="KW-0004">4Fe-4S</keyword>
<keyword evidence="10" id="KW-0238">DNA-binding</keyword>
<accession>A0ABR5SCZ2</accession>
<evidence type="ECO:0000259" key="11">
    <source>
        <dbReference type="SMART" id="SM00478"/>
    </source>
</evidence>
<organism evidence="12 13">
    <name type="scientific">Candidatus Magnetominusculus xianensis</name>
    <dbReference type="NCBI Taxonomy" id="1748249"/>
    <lineage>
        <taxon>Bacteria</taxon>
        <taxon>Pseudomonadati</taxon>
        <taxon>Nitrospirota</taxon>
        <taxon>Nitrospiria</taxon>
        <taxon>Nitrospirales</taxon>
        <taxon>Nitrospiraceae</taxon>
        <taxon>Candidatus Magnetominusculus</taxon>
    </lineage>
</organism>
<proteinExistence type="inferred from homology"/>
<sequence length="222" mass="24701">MKTSACKLNQDEIDAVAAYLERRYPDPKTELQFGSPFELLTATILSAQCTDKRVNIVVKTLYRRYRTVEDYAAADPAVFEEEIKSTGFYKNKTKMIIGAAQAILKDFNGQVPSTMEELVTLPGVGRKTASVVLAAAFDVPAIAVDTHVLRISNRLGLVSSKDPEKIEFALCGIFEKAKWITVSFGLVLFGREICAAKKPLCWKCAIYDICKWPEKKSQPPVK</sequence>
<keyword evidence="3 10" id="KW-0479">Metal-binding</keyword>
<dbReference type="EMBL" id="LNQR01000118">
    <property type="protein sequence ID" value="KWT78229.1"/>
    <property type="molecule type" value="Genomic_DNA"/>
</dbReference>
<evidence type="ECO:0000256" key="4">
    <source>
        <dbReference type="ARBA" id="ARBA00022763"/>
    </source>
</evidence>
<dbReference type="Gene3D" id="1.10.1670.10">
    <property type="entry name" value="Helix-hairpin-Helix base-excision DNA repair enzymes (C-terminal)"/>
    <property type="match status" value="1"/>
</dbReference>
<evidence type="ECO:0000256" key="8">
    <source>
        <dbReference type="ARBA" id="ARBA00023204"/>
    </source>
</evidence>
<gene>
    <name evidence="10" type="primary">nth</name>
    <name evidence="12" type="ORF">ASN18_2956</name>
</gene>
<dbReference type="GO" id="GO:0004519">
    <property type="term" value="F:endonuclease activity"/>
    <property type="evidence" value="ECO:0007669"/>
    <property type="project" value="UniProtKB-KW"/>
</dbReference>
<comment type="similarity">
    <text evidence="1 10">Belongs to the Nth/MutY family.</text>
</comment>
<evidence type="ECO:0000256" key="2">
    <source>
        <dbReference type="ARBA" id="ARBA00022485"/>
    </source>
</evidence>
<keyword evidence="6 10" id="KW-0408">Iron</keyword>
<dbReference type="SMART" id="SM00478">
    <property type="entry name" value="ENDO3c"/>
    <property type="match status" value="1"/>
</dbReference>
<dbReference type="PANTHER" id="PTHR10359">
    <property type="entry name" value="A/G-SPECIFIC ADENINE GLYCOSYLASE/ENDONUCLEASE III"/>
    <property type="match status" value="1"/>
</dbReference>
<keyword evidence="9 10" id="KW-0326">Glycosidase</keyword>
<keyword evidence="12" id="KW-0540">Nuclease</keyword>
<keyword evidence="7 10" id="KW-0411">Iron-sulfur</keyword>
<name>A0ABR5SCZ2_9BACT</name>
<dbReference type="EC" id="4.2.99.18" evidence="10"/>
<keyword evidence="5 10" id="KW-0378">Hydrolase</keyword>
<dbReference type="Pfam" id="PF00730">
    <property type="entry name" value="HhH-GPD"/>
    <property type="match status" value="1"/>
</dbReference>
<dbReference type="CDD" id="cd00056">
    <property type="entry name" value="ENDO3c"/>
    <property type="match status" value="1"/>
</dbReference>
<evidence type="ECO:0000313" key="12">
    <source>
        <dbReference type="EMBL" id="KWT78229.1"/>
    </source>
</evidence>
<dbReference type="PROSITE" id="PS01155">
    <property type="entry name" value="ENDONUCLEASE_III_2"/>
    <property type="match status" value="1"/>
</dbReference>
<comment type="catalytic activity">
    <reaction evidence="10">
        <text>2'-deoxyribonucleotide-(2'-deoxyribose 5'-phosphate)-2'-deoxyribonucleotide-DNA = a 3'-end 2'-deoxyribonucleotide-(2,3-dehydro-2,3-deoxyribose 5'-phosphate)-DNA + a 5'-end 5'-phospho-2'-deoxyribonucleoside-DNA + H(+)</text>
        <dbReference type="Rhea" id="RHEA:66592"/>
        <dbReference type="Rhea" id="RHEA-COMP:13180"/>
        <dbReference type="Rhea" id="RHEA-COMP:16897"/>
        <dbReference type="Rhea" id="RHEA-COMP:17067"/>
        <dbReference type="ChEBI" id="CHEBI:15378"/>
        <dbReference type="ChEBI" id="CHEBI:136412"/>
        <dbReference type="ChEBI" id="CHEBI:157695"/>
        <dbReference type="ChEBI" id="CHEBI:167181"/>
        <dbReference type="EC" id="4.2.99.18"/>
    </reaction>
</comment>
<evidence type="ECO:0000256" key="6">
    <source>
        <dbReference type="ARBA" id="ARBA00023004"/>
    </source>
</evidence>
<keyword evidence="13" id="KW-1185">Reference proteome</keyword>
<dbReference type="PIRSF" id="PIRSF001435">
    <property type="entry name" value="Nth"/>
    <property type="match status" value="1"/>
</dbReference>
<dbReference type="RefSeq" id="WP_085053571.1">
    <property type="nucleotide sequence ID" value="NZ_LNQR01000118.1"/>
</dbReference>
<comment type="caution">
    <text evidence="12">The sequence shown here is derived from an EMBL/GenBank/DDBJ whole genome shotgun (WGS) entry which is preliminary data.</text>
</comment>
<protein>
    <recommendedName>
        <fullName evidence="10">Endonuclease III</fullName>
        <ecNumber evidence="10">4.2.99.18</ecNumber>
    </recommendedName>
    <alternativeName>
        <fullName evidence="10">DNA-(apurinic or apyrimidinic site) lyase</fullName>
    </alternativeName>
</protein>
<evidence type="ECO:0000256" key="1">
    <source>
        <dbReference type="ARBA" id="ARBA00008343"/>
    </source>
</evidence>
<feature type="binding site" evidence="10">
    <location>
        <position position="201"/>
    </location>
    <ligand>
        <name>[4Fe-4S] cluster</name>
        <dbReference type="ChEBI" id="CHEBI:49883"/>
    </ligand>
</feature>
<keyword evidence="10" id="KW-0456">Lyase</keyword>
<feature type="binding site" evidence="10">
    <location>
        <position position="194"/>
    </location>
    <ligand>
        <name>[4Fe-4S] cluster</name>
        <dbReference type="ChEBI" id="CHEBI:49883"/>
    </ligand>
</feature>
<feature type="binding site" evidence="10">
    <location>
        <position position="210"/>
    </location>
    <ligand>
        <name>[4Fe-4S] cluster</name>
        <dbReference type="ChEBI" id="CHEBI:49883"/>
    </ligand>
</feature>
<dbReference type="PROSITE" id="PS00764">
    <property type="entry name" value="ENDONUCLEASE_III_1"/>
    <property type="match status" value="1"/>
</dbReference>
<dbReference type="InterPro" id="IPR000445">
    <property type="entry name" value="HhH_motif"/>
</dbReference>
<dbReference type="PANTHER" id="PTHR10359:SF18">
    <property type="entry name" value="ENDONUCLEASE III"/>
    <property type="match status" value="1"/>
</dbReference>
<dbReference type="InterPro" id="IPR011257">
    <property type="entry name" value="DNA_glycosylase"/>
</dbReference>
<dbReference type="Pfam" id="PF00633">
    <property type="entry name" value="HHH"/>
    <property type="match status" value="1"/>
</dbReference>
<evidence type="ECO:0000256" key="5">
    <source>
        <dbReference type="ARBA" id="ARBA00022801"/>
    </source>
</evidence>
<evidence type="ECO:0000256" key="9">
    <source>
        <dbReference type="ARBA" id="ARBA00023295"/>
    </source>
</evidence>
<dbReference type="Gene3D" id="1.10.340.30">
    <property type="entry name" value="Hypothetical protein, domain 2"/>
    <property type="match status" value="1"/>
</dbReference>
<feature type="binding site" evidence="10">
    <location>
        <position position="204"/>
    </location>
    <ligand>
        <name>[4Fe-4S] cluster</name>
        <dbReference type="ChEBI" id="CHEBI:49883"/>
    </ligand>
</feature>
<dbReference type="SUPFAM" id="SSF48150">
    <property type="entry name" value="DNA-glycosylase"/>
    <property type="match status" value="1"/>
</dbReference>
<dbReference type="HAMAP" id="MF_00942">
    <property type="entry name" value="Nth"/>
    <property type="match status" value="1"/>
</dbReference>
<dbReference type="InterPro" id="IPR003265">
    <property type="entry name" value="HhH-GPD_domain"/>
</dbReference>
<evidence type="ECO:0000256" key="10">
    <source>
        <dbReference type="HAMAP-Rule" id="MF_00942"/>
    </source>
</evidence>
<dbReference type="NCBIfam" id="TIGR01083">
    <property type="entry name" value="nth"/>
    <property type="match status" value="1"/>
</dbReference>